<dbReference type="InterPro" id="IPR050905">
    <property type="entry name" value="Plant_NBS-LRR"/>
</dbReference>
<evidence type="ECO:0000313" key="8">
    <source>
        <dbReference type="EMBL" id="PKI38035.1"/>
    </source>
</evidence>
<protein>
    <submittedName>
        <fullName evidence="8">Uncharacterized protein</fullName>
    </submittedName>
</protein>
<dbReference type="GO" id="GO:0006952">
    <property type="term" value="P:defense response"/>
    <property type="evidence" value="ECO:0007669"/>
    <property type="project" value="UniProtKB-KW"/>
</dbReference>
<dbReference type="Gene3D" id="3.40.50.300">
    <property type="entry name" value="P-loop containing nucleotide triphosphate hydrolases"/>
    <property type="match status" value="1"/>
</dbReference>
<feature type="compositionally biased region" description="Basic and acidic residues" evidence="5">
    <location>
        <begin position="236"/>
        <end position="246"/>
    </location>
</feature>
<proteinExistence type="inferred from homology"/>
<evidence type="ECO:0000256" key="3">
    <source>
        <dbReference type="ARBA" id="ARBA00022821"/>
    </source>
</evidence>
<evidence type="ECO:0000259" key="7">
    <source>
        <dbReference type="Pfam" id="PF23247"/>
    </source>
</evidence>
<keyword evidence="9" id="KW-1185">Reference proteome</keyword>
<evidence type="ECO:0000313" key="9">
    <source>
        <dbReference type="Proteomes" id="UP000233551"/>
    </source>
</evidence>
<feature type="region of interest" description="Disordered" evidence="5">
    <location>
        <begin position="205"/>
        <end position="266"/>
    </location>
</feature>
<evidence type="ECO:0000256" key="2">
    <source>
        <dbReference type="ARBA" id="ARBA00022741"/>
    </source>
</evidence>
<dbReference type="InterPro" id="IPR042197">
    <property type="entry name" value="Apaf_helical"/>
</dbReference>
<reference evidence="8 9" key="1">
    <citation type="submission" date="2017-11" db="EMBL/GenBank/DDBJ databases">
        <title>De-novo sequencing of pomegranate (Punica granatum L.) genome.</title>
        <authorList>
            <person name="Akparov Z."/>
            <person name="Amiraslanov A."/>
            <person name="Hajiyeva S."/>
            <person name="Abbasov M."/>
            <person name="Kaur K."/>
            <person name="Hamwieh A."/>
            <person name="Solovyev V."/>
            <person name="Salamov A."/>
            <person name="Braich B."/>
            <person name="Kosarev P."/>
            <person name="Mahmoud A."/>
            <person name="Hajiyev E."/>
            <person name="Babayeva S."/>
            <person name="Izzatullayeva V."/>
            <person name="Mammadov A."/>
            <person name="Mammadov A."/>
            <person name="Sharifova S."/>
            <person name="Ojaghi J."/>
            <person name="Eynullazada K."/>
            <person name="Bayramov B."/>
            <person name="Abdulazimova A."/>
            <person name="Shahmuradov I."/>
        </authorList>
    </citation>
    <scope>NUCLEOTIDE SEQUENCE [LARGE SCALE GENOMIC DNA]</scope>
    <source>
        <strain evidence="9">cv. AG2017</strain>
        <tissue evidence="8">Leaf</tissue>
    </source>
</reference>
<dbReference type="PANTHER" id="PTHR33463:SF204">
    <property type="entry name" value="NB-ARC DOMAIN-CONTAINING PROTEIN"/>
    <property type="match status" value="1"/>
</dbReference>
<sequence length="1105" mass="124386">MGFILGPVPEELSWASVRSWASMGSWASEWAVRRIEAWSLWAGSVVFRAWVREGFPSSFLPGAQRVSWDRRRKEVSVLSSSWGLRRKVGSAPSTPFPFGSATVSIGLVRALFVPVVTEMSLSSGRVITMVREKDPFWGEQYVEILRRDSNRNQHWRCKFCGKEATGKVTRVKEHLGHVNRDITHCPNVDVSTKKAAKMALQKHNAGNRASADVNEVSSNPSGQHVLETGKNPSKRPIQEREKNDQLKRRRLVEANTMPATQPDGTDLDMLAPIIGQPSHIPDALQGKLETLEIKLNNAECRVRSMLGKIGIYGMGGVGKTRLAMHLYDRVCKDESFENVLWVPAPKENSICALQAEIAKALKVPELLKGKTDEERPKVLWEYLSERRKSVLFLDDVRDHFKLEEAGIPIRSDCLKLFLTTRSSSICRKTLCQEVIEIKTLGHQDAFSLFEEHFEPESLPSEVEHIAQRITDKCGGLPLAITVMAESMRGSERVNEWEEALRQLKDVGHKDMNTKALREDAIYELDLIELFIDEGLIDGPCNMLMMYQESHSIVEGLIDVCLLECYQEKVRIHSMIRDMAFNIMSTSSPAKLKVLNLSKSDVVELPGSISGLIHLRALVLRECSKLSHIPSIAKMRSLTKLDLRLCTALEAVPDGLENLAHLMYLDIYRTKIYGLCDGLLHSLVNIQSLGFNHVNGGGKEVCLSALKRLKCLNCSFSDADEVHMFAKSNPHLPTWSDLSFGLNDDNNDGDYRLFHDDRFEIWSEDISECGKVVRIHGRKKNEIHGRISFLEDIQSLCIGYYNSGGACNMLDFYPTEVNVGIHLLTVEGVQEKTAFSILYPISHLKELIINRCRKLEYLFTGSAGVYLQNLQVLKIKLCDDLKGIIAPGSPDPIDTFPSLESIHVKDCSRIQTLVGHLLLLRLRKLRKIVALGCDSMKEIIEWSPVMPSDQVDLSSLKEIHMLNCKSIWRLLAAESLPLIQDLETIDAIYCKNMKEVIGHAQEQSSQNSSWPRLQQLKSLSLSLLPALKSICDQPLICSSIEEIAARGCPKLKRIPLYLPPGPDGCPSPPPNLKNIYVQSKERWESLEWPIQPEAKTLLQPFVRYDP</sequence>
<evidence type="ECO:0000256" key="1">
    <source>
        <dbReference type="ARBA" id="ARBA00008894"/>
    </source>
</evidence>
<feature type="domain" description="NB-ARC" evidence="6">
    <location>
        <begin position="307"/>
        <end position="452"/>
    </location>
</feature>
<organism evidence="8 9">
    <name type="scientific">Punica granatum</name>
    <name type="common">Pomegranate</name>
    <dbReference type="NCBI Taxonomy" id="22663"/>
    <lineage>
        <taxon>Eukaryota</taxon>
        <taxon>Viridiplantae</taxon>
        <taxon>Streptophyta</taxon>
        <taxon>Embryophyta</taxon>
        <taxon>Tracheophyta</taxon>
        <taxon>Spermatophyta</taxon>
        <taxon>Magnoliopsida</taxon>
        <taxon>eudicotyledons</taxon>
        <taxon>Gunneridae</taxon>
        <taxon>Pentapetalae</taxon>
        <taxon>rosids</taxon>
        <taxon>malvids</taxon>
        <taxon>Myrtales</taxon>
        <taxon>Lythraceae</taxon>
        <taxon>Punica</taxon>
    </lineage>
</organism>
<dbReference type="PANTHER" id="PTHR33463">
    <property type="entry name" value="NB-ARC DOMAIN-CONTAINING PROTEIN-RELATED"/>
    <property type="match status" value="1"/>
</dbReference>
<gene>
    <name evidence="8" type="ORF">CRG98_041565</name>
</gene>
<accession>A0A2I0I244</accession>
<dbReference type="SUPFAM" id="SSF52058">
    <property type="entry name" value="L domain-like"/>
    <property type="match status" value="1"/>
</dbReference>
<feature type="domain" description="Disease resistance protein At4g27190-like leucine-rich repeats" evidence="7">
    <location>
        <begin position="946"/>
        <end position="1053"/>
    </location>
</feature>
<evidence type="ECO:0000256" key="5">
    <source>
        <dbReference type="SAM" id="MobiDB-lite"/>
    </source>
</evidence>
<dbReference type="InterPro" id="IPR027417">
    <property type="entry name" value="P-loop_NTPase"/>
</dbReference>
<name>A0A2I0I244_PUNGR</name>
<dbReference type="InterPro" id="IPR002182">
    <property type="entry name" value="NB-ARC"/>
</dbReference>
<dbReference type="SUPFAM" id="SSF52540">
    <property type="entry name" value="P-loop containing nucleoside triphosphate hydrolases"/>
    <property type="match status" value="1"/>
</dbReference>
<dbReference type="Proteomes" id="UP000233551">
    <property type="component" value="Unassembled WGS sequence"/>
</dbReference>
<dbReference type="STRING" id="22663.A0A2I0I244"/>
<comment type="caution">
    <text evidence="8">The sequence shown here is derived from an EMBL/GenBank/DDBJ whole genome shotgun (WGS) entry which is preliminary data.</text>
</comment>
<dbReference type="PRINTS" id="PR00364">
    <property type="entry name" value="DISEASERSIST"/>
</dbReference>
<dbReference type="InterPro" id="IPR057135">
    <property type="entry name" value="At4g27190-like_LRR"/>
</dbReference>
<dbReference type="Gene3D" id="1.10.8.430">
    <property type="entry name" value="Helical domain of apoptotic protease-activating factors"/>
    <property type="match status" value="1"/>
</dbReference>
<dbReference type="Pfam" id="PF00931">
    <property type="entry name" value="NB-ARC"/>
    <property type="match status" value="1"/>
</dbReference>
<dbReference type="Gene3D" id="3.80.10.10">
    <property type="entry name" value="Ribonuclease Inhibitor"/>
    <property type="match status" value="3"/>
</dbReference>
<dbReference type="Pfam" id="PF23247">
    <property type="entry name" value="LRR_RPS2"/>
    <property type="match status" value="1"/>
</dbReference>
<evidence type="ECO:0000259" key="6">
    <source>
        <dbReference type="Pfam" id="PF00931"/>
    </source>
</evidence>
<evidence type="ECO:0000256" key="4">
    <source>
        <dbReference type="ARBA" id="ARBA00022840"/>
    </source>
</evidence>
<comment type="similarity">
    <text evidence="1">Belongs to the disease resistance NB-LRR family.</text>
</comment>
<dbReference type="GO" id="GO:0005524">
    <property type="term" value="F:ATP binding"/>
    <property type="evidence" value="ECO:0007669"/>
    <property type="project" value="UniProtKB-KW"/>
</dbReference>
<keyword evidence="4" id="KW-0067">ATP-binding</keyword>
<dbReference type="EMBL" id="PGOL01004231">
    <property type="protein sequence ID" value="PKI38035.1"/>
    <property type="molecule type" value="Genomic_DNA"/>
</dbReference>
<keyword evidence="2" id="KW-0547">Nucleotide-binding</keyword>
<dbReference type="AlphaFoldDB" id="A0A2I0I244"/>
<keyword evidence="3" id="KW-0611">Plant defense</keyword>
<dbReference type="GO" id="GO:0043531">
    <property type="term" value="F:ADP binding"/>
    <property type="evidence" value="ECO:0007669"/>
    <property type="project" value="InterPro"/>
</dbReference>
<dbReference type="InterPro" id="IPR032675">
    <property type="entry name" value="LRR_dom_sf"/>
</dbReference>